<dbReference type="AlphaFoldDB" id="A0A383W4X9"/>
<accession>A0A383W4X9</accession>
<protein>
    <submittedName>
        <fullName evidence="1">Uncharacterized protein</fullName>
    </submittedName>
</protein>
<dbReference type="EMBL" id="FNXT01001140">
    <property type="protein sequence ID" value="SZX72521.1"/>
    <property type="molecule type" value="Genomic_DNA"/>
</dbReference>
<evidence type="ECO:0000313" key="1">
    <source>
        <dbReference type="EMBL" id="SZX72521.1"/>
    </source>
</evidence>
<dbReference type="InterPro" id="IPR023214">
    <property type="entry name" value="HAD_sf"/>
</dbReference>
<dbReference type="OrthoDB" id="2865258at2759"/>
<dbReference type="GO" id="GO:0003993">
    <property type="term" value="F:acid phosphatase activity"/>
    <property type="evidence" value="ECO:0007669"/>
    <property type="project" value="TreeGrafter"/>
</dbReference>
<dbReference type="SFLD" id="SFLDS00003">
    <property type="entry name" value="Haloacid_Dehalogenase"/>
    <property type="match status" value="1"/>
</dbReference>
<dbReference type="STRING" id="3088.A0A383W4X9"/>
<dbReference type="NCBIfam" id="TIGR01685">
    <property type="entry name" value="MDP-1"/>
    <property type="match status" value="1"/>
</dbReference>
<dbReference type="Pfam" id="PF12689">
    <property type="entry name" value="Acid_PPase"/>
    <property type="match status" value="1"/>
</dbReference>
<sequence>MGERTVKVPKLVAFDLDGTLWYPEMYMLDGGAPFRRDASGAVFDAAGERIKLLGDTLKVFAHITTHPDWSDTEIAYVSRTEYPEWAIPCLQQFPIPGHPRGLSLFDVSGHNEIYPGSKLAHFKAIHKRSGIDYEDMLFFDNERWNITEVSRLGVKSVYCPRGLTSAVWQEGLSMFKEGGAAAGDGKKQKQKKADSRVYG</sequence>
<dbReference type="SUPFAM" id="SSF56784">
    <property type="entry name" value="HAD-like"/>
    <property type="match status" value="1"/>
</dbReference>
<dbReference type="InterPro" id="IPR010036">
    <property type="entry name" value="MDP_1_eu_arc"/>
</dbReference>
<keyword evidence="2" id="KW-1185">Reference proteome</keyword>
<dbReference type="SFLD" id="SFLDG01129">
    <property type="entry name" value="C1.5:_HAD__Beta-PGM__Phosphata"/>
    <property type="match status" value="1"/>
</dbReference>
<name>A0A383W4X9_TETOB</name>
<organism evidence="1 2">
    <name type="scientific">Tetradesmus obliquus</name>
    <name type="common">Green alga</name>
    <name type="synonym">Acutodesmus obliquus</name>
    <dbReference type="NCBI Taxonomy" id="3088"/>
    <lineage>
        <taxon>Eukaryota</taxon>
        <taxon>Viridiplantae</taxon>
        <taxon>Chlorophyta</taxon>
        <taxon>core chlorophytes</taxon>
        <taxon>Chlorophyceae</taxon>
        <taxon>CS clade</taxon>
        <taxon>Sphaeropleales</taxon>
        <taxon>Scenedesmaceae</taxon>
        <taxon>Tetradesmus</taxon>
    </lineage>
</organism>
<dbReference type="SFLD" id="SFLDG01131">
    <property type="entry name" value="C1.5.2:_MDP_Like"/>
    <property type="match status" value="1"/>
</dbReference>
<proteinExistence type="predicted"/>
<evidence type="ECO:0000313" key="2">
    <source>
        <dbReference type="Proteomes" id="UP000256970"/>
    </source>
</evidence>
<dbReference type="PANTHER" id="PTHR17901">
    <property type="entry name" value="MAGNESIUM-DEPENDENT PHOSPHATASE 1 MDP1"/>
    <property type="match status" value="1"/>
</dbReference>
<reference evidence="1 2" key="1">
    <citation type="submission" date="2016-10" db="EMBL/GenBank/DDBJ databases">
        <authorList>
            <person name="Cai Z."/>
        </authorList>
    </citation>
    <scope>NUCLEOTIDE SEQUENCE [LARGE SCALE GENOMIC DNA]</scope>
</reference>
<dbReference type="PANTHER" id="PTHR17901:SF14">
    <property type="entry name" value="MAGNESIUM-DEPENDENT PHOSPHATASE 1"/>
    <property type="match status" value="1"/>
</dbReference>
<dbReference type="Gene3D" id="3.40.50.1000">
    <property type="entry name" value="HAD superfamily/HAD-like"/>
    <property type="match status" value="1"/>
</dbReference>
<gene>
    <name evidence="1" type="ORF">BQ4739_LOCUS12693</name>
</gene>
<dbReference type="Proteomes" id="UP000256970">
    <property type="component" value="Unassembled WGS sequence"/>
</dbReference>
<dbReference type="InterPro" id="IPR036412">
    <property type="entry name" value="HAD-like_sf"/>
</dbReference>